<dbReference type="InterPro" id="IPR013087">
    <property type="entry name" value="Znf_C2H2_type"/>
</dbReference>
<dbReference type="SUPFAM" id="SSF57667">
    <property type="entry name" value="beta-beta-alpha zinc fingers"/>
    <property type="match status" value="4"/>
</dbReference>
<keyword evidence="4 7" id="KW-0863">Zinc-finger</keyword>
<evidence type="ECO:0000256" key="1">
    <source>
        <dbReference type="ARBA" id="ARBA00004123"/>
    </source>
</evidence>
<evidence type="ECO:0000256" key="7">
    <source>
        <dbReference type="PROSITE-ProRule" id="PRU00042"/>
    </source>
</evidence>
<name>A0AAN8P032_POLSC</name>
<feature type="domain" description="C2H2-type" evidence="9">
    <location>
        <begin position="121"/>
        <end position="148"/>
    </location>
</feature>
<evidence type="ECO:0000256" key="6">
    <source>
        <dbReference type="ARBA" id="ARBA00023242"/>
    </source>
</evidence>
<evidence type="ECO:0000313" key="10">
    <source>
        <dbReference type="EMBL" id="KAK6629614.1"/>
    </source>
</evidence>
<dbReference type="InterPro" id="IPR036236">
    <property type="entry name" value="Znf_C2H2_sf"/>
</dbReference>
<dbReference type="InterPro" id="IPR050331">
    <property type="entry name" value="Zinc_finger"/>
</dbReference>
<dbReference type="GO" id="GO:0008270">
    <property type="term" value="F:zinc ion binding"/>
    <property type="evidence" value="ECO:0007669"/>
    <property type="project" value="UniProtKB-KW"/>
</dbReference>
<dbReference type="GO" id="GO:0005634">
    <property type="term" value="C:nucleus"/>
    <property type="evidence" value="ECO:0007669"/>
    <property type="project" value="UniProtKB-SubCell"/>
</dbReference>
<keyword evidence="2" id="KW-0479">Metal-binding</keyword>
<dbReference type="PROSITE" id="PS50157">
    <property type="entry name" value="ZINC_FINGER_C2H2_2"/>
    <property type="match status" value="5"/>
</dbReference>
<evidence type="ECO:0000259" key="9">
    <source>
        <dbReference type="PROSITE" id="PS50157"/>
    </source>
</evidence>
<dbReference type="SMART" id="SM00355">
    <property type="entry name" value="ZnF_C2H2"/>
    <property type="match status" value="7"/>
</dbReference>
<organism evidence="10 11">
    <name type="scientific">Polyplax serrata</name>
    <name type="common">Common mouse louse</name>
    <dbReference type="NCBI Taxonomy" id="468196"/>
    <lineage>
        <taxon>Eukaryota</taxon>
        <taxon>Metazoa</taxon>
        <taxon>Ecdysozoa</taxon>
        <taxon>Arthropoda</taxon>
        <taxon>Hexapoda</taxon>
        <taxon>Insecta</taxon>
        <taxon>Pterygota</taxon>
        <taxon>Neoptera</taxon>
        <taxon>Paraneoptera</taxon>
        <taxon>Psocodea</taxon>
        <taxon>Troctomorpha</taxon>
        <taxon>Phthiraptera</taxon>
        <taxon>Anoplura</taxon>
        <taxon>Polyplacidae</taxon>
        <taxon>Polyplax</taxon>
    </lineage>
</organism>
<protein>
    <recommendedName>
        <fullName evidence="9">C2H2-type domain-containing protein</fullName>
    </recommendedName>
</protein>
<sequence>MCMCVEITYFVEMVSQCRLFDAPSPAFSDSMVKTVFSNAEMEGENLLSVFSPSAYGPSSISLQDSEGFRNDLELDFTPQQEETTEDPNLEELSPSVRVATNGDRIPPGQSEPEKATKSKSFWCSICGKCCVSNKRLKQHRESHSLERPHACTICDLKFKRPSEVTKHMRIHNDSKRYSCEFCQFKTVHKFALDMHLKRHFGDYKYKCDICDKGFYTRFDLTNHTILHSGERPYRCHVCKLTFLYKNNLLYHKKTIHPDPDRAMESFKCDFCDKTYQSKRSLLVHIQKRHSGPESHLCEICGQSVTSVNALKMHKKKSSVLKQKKRRRVLDQQVHIHSEVKGFCETSTIGNTVTEAVITKPELFNKYCQS</sequence>
<keyword evidence="3" id="KW-0677">Repeat</keyword>
<evidence type="ECO:0000256" key="8">
    <source>
        <dbReference type="SAM" id="MobiDB-lite"/>
    </source>
</evidence>
<feature type="domain" description="C2H2-type" evidence="9">
    <location>
        <begin position="233"/>
        <end position="261"/>
    </location>
</feature>
<dbReference type="FunFam" id="3.30.160.60:FF:000065">
    <property type="entry name" value="B-cell CLL/lymphoma 6, member B"/>
    <property type="match status" value="1"/>
</dbReference>
<evidence type="ECO:0000256" key="5">
    <source>
        <dbReference type="ARBA" id="ARBA00022833"/>
    </source>
</evidence>
<proteinExistence type="predicted"/>
<evidence type="ECO:0000256" key="4">
    <source>
        <dbReference type="ARBA" id="ARBA00022771"/>
    </source>
</evidence>
<dbReference type="Pfam" id="PF00096">
    <property type="entry name" value="zf-C2H2"/>
    <property type="match status" value="2"/>
</dbReference>
<feature type="domain" description="C2H2-type" evidence="9">
    <location>
        <begin position="149"/>
        <end position="176"/>
    </location>
</feature>
<evidence type="ECO:0000256" key="2">
    <source>
        <dbReference type="ARBA" id="ARBA00022723"/>
    </source>
</evidence>
<keyword evidence="5" id="KW-0862">Zinc</keyword>
<dbReference type="Pfam" id="PF13894">
    <property type="entry name" value="zf-C2H2_4"/>
    <property type="match status" value="1"/>
</dbReference>
<dbReference type="Proteomes" id="UP001372834">
    <property type="component" value="Unassembled WGS sequence"/>
</dbReference>
<comment type="subcellular location">
    <subcellularLocation>
        <location evidence="1">Nucleus</location>
    </subcellularLocation>
</comment>
<accession>A0AAN8P032</accession>
<feature type="region of interest" description="Disordered" evidence="8">
    <location>
        <begin position="80"/>
        <end position="114"/>
    </location>
</feature>
<dbReference type="PROSITE" id="PS00028">
    <property type="entry name" value="ZINC_FINGER_C2H2_1"/>
    <property type="match status" value="5"/>
</dbReference>
<dbReference type="GO" id="GO:0010468">
    <property type="term" value="P:regulation of gene expression"/>
    <property type="evidence" value="ECO:0007669"/>
    <property type="project" value="TreeGrafter"/>
</dbReference>
<feature type="domain" description="C2H2-type" evidence="9">
    <location>
        <begin position="205"/>
        <end position="232"/>
    </location>
</feature>
<keyword evidence="6" id="KW-0539">Nucleus</keyword>
<feature type="domain" description="C2H2-type" evidence="9">
    <location>
        <begin position="266"/>
        <end position="294"/>
    </location>
</feature>
<dbReference type="PANTHER" id="PTHR16515:SF66">
    <property type="entry name" value="C2H2-TYPE DOMAIN-CONTAINING PROTEIN"/>
    <property type="match status" value="1"/>
</dbReference>
<comment type="caution">
    <text evidence="10">The sequence shown here is derived from an EMBL/GenBank/DDBJ whole genome shotgun (WGS) entry which is preliminary data.</text>
</comment>
<gene>
    <name evidence="10" type="ORF">RUM43_003431</name>
</gene>
<dbReference type="GO" id="GO:0003677">
    <property type="term" value="F:DNA binding"/>
    <property type="evidence" value="ECO:0007669"/>
    <property type="project" value="UniProtKB-KW"/>
</dbReference>
<dbReference type="AlphaFoldDB" id="A0AAN8P032"/>
<dbReference type="EMBL" id="JAWJWE010000036">
    <property type="protein sequence ID" value="KAK6629614.1"/>
    <property type="molecule type" value="Genomic_DNA"/>
</dbReference>
<dbReference type="PANTHER" id="PTHR16515">
    <property type="entry name" value="PR DOMAIN ZINC FINGER PROTEIN"/>
    <property type="match status" value="1"/>
</dbReference>
<evidence type="ECO:0000313" key="11">
    <source>
        <dbReference type="Proteomes" id="UP001372834"/>
    </source>
</evidence>
<evidence type="ECO:0000256" key="3">
    <source>
        <dbReference type="ARBA" id="ARBA00022737"/>
    </source>
</evidence>
<dbReference type="Gene3D" id="3.30.160.60">
    <property type="entry name" value="Classic Zinc Finger"/>
    <property type="match status" value="5"/>
</dbReference>
<reference evidence="10 11" key="1">
    <citation type="submission" date="2023-10" db="EMBL/GenBank/DDBJ databases">
        <title>Genomes of two closely related lineages of the louse Polyplax serrata with different host specificities.</title>
        <authorList>
            <person name="Martinu J."/>
            <person name="Tarabai H."/>
            <person name="Stefka J."/>
            <person name="Hypsa V."/>
        </authorList>
    </citation>
    <scope>NUCLEOTIDE SEQUENCE [LARGE SCALE GENOMIC DNA]</scope>
    <source>
        <strain evidence="10">HR10_N</strain>
    </source>
</reference>